<dbReference type="Proteomes" id="UP000019140">
    <property type="component" value="Unassembled WGS sequence"/>
</dbReference>
<proteinExistence type="predicted"/>
<dbReference type="AlphaFoldDB" id="W4MDB3"/>
<comment type="caution">
    <text evidence="2">The sequence shown here is derived from an EMBL/GenBank/DDBJ whole genome shotgun (WGS) entry which is preliminary data.</text>
</comment>
<evidence type="ECO:0000313" key="2">
    <source>
        <dbReference type="EMBL" id="ETX08304.1"/>
    </source>
</evidence>
<dbReference type="EMBL" id="AZHX01000250">
    <property type="protein sequence ID" value="ETX08304.1"/>
    <property type="molecule type" value="Genomic_DNA"/>
</dbReference>
<keyword evidence="1" id="KW-1133">Transmembrane helix</keyword>
<dbReference type="HOGENOM" id="CLU_3023464_0_0_7"/>
<protein>
    <submittedName>
        <fullName evidence="2">Uncharacterized protein</fullName>
    </submittedName>
</protein>
<name>W4MDB3_9BACT</name>
<organism evidence="2 3">
    <name type="scientific">Candidatus Entotheonella gemina</name>
    <dbReference type="NCBI Taxonomy" id="1429439"/>
    <lineage>
        <taxon>Bacteria</taxon>
        <taxon>Pseudomonadati</taxon>
        <taxon>Nitrospinota/Tectimicrobiota group</taxon>
        <taxon>Candidatus Tectimicrobiota</taxon>
        <taxon>Candidatus Entotheonellia</taxon>
        <taxon>Candidatus Entotheonellales</taxon>
        <taxon>Candidatus Entotheonellaceae</taxon>
        <taxon>Candidatus Entotheonella</taxon>
    </lineage>
</organism>
<sequence>MARLSSALTVMLIRPATSVAMLASLTVVLVACTSHILRYAVSTRWRDRFELAAIG</sequence>
<gene>
    <name evidence="2" type="ORF">ETSY2_06180</name>
</gene>
<keyword evidence="1" id="KW-0472">Membrane</keyword>
<evidence type="ECO:0000313" key="3">
    <source>
        <dbReference type="Proteomes" id="UP000019140"/>
    </source>
</evidence>
<keyword evidence="1" id="KW-0812">Transmembrane</keyword>
<keyword evidence="3" id="KW-1185">Reference proteome</keyword>
<reference evidence="2 3" key="1">
    <citation type="journal article" date="2014" name="Nature">
        <title>An environmental bacterial taxon with a large and distinct metabolic repertoire.</title>
        <authorList>
            <person name="Wilson M.C."/>
            <person name="Mori T."/>
            <person name="Ruckert C."/>
            <person name="Uria A.R."/>
            <person name="Helf M.J."/>
            <person name="Takada K."/>
            <person name="Gernert C."/>
            <person name="Steffens U.A."/>
            <person name="Heycke N."/>
            <person name="Schmitt S."/>
            <person name="Rinke C."/>
            <person name="Helfrich E.J."/>
            <person name="Brachmann A.O."/>
            <person name="Gurgui C."/>
            <person name="Wakimoto T."/>
            <person name="Kracht M."/>
            <person name="Crusemann M."/>
            <person name="Hentschel U."/>
            <person name="Abe I."/>
            <person name="Matsunaga S."/>
            <person name="Kalinowski J."/>
            <person name="Takeyama H."/>
            <person name="Piel J."/>
        </authorList>
    </citation>
    <scope>NUCLEOTIDE SEQUENCE [LARGE SCALE GENOMIC DNA]</scope>
    <source>
        <strain evidence="3">TSY2</strain>
    </source>
</reference>
<dbReference type="PROSITE" id="PS51257">
    <property type="entry name" value="PROKAR_LIPOPROTEIN"/>
    <property type="match status" value="1"/>
</dbReference>
<feature type="transmembrane region" description="Helical" evidence="1">
    <location>
        <begin position="20"/>
        <end position="41"/>
    </location>
</feature>
<accession>W4MDB3</accession>
<evidence type="ECO:0000256" key="1">
    <source>
        <dbReference type="SAM" id="Phobius"/>
    </source>
</evidence>